<evidence type="ECO:0000313" key="2">
    <source>
        <dbReference type="Proteomes" id="UP000317043"/>
    </source>
</evidence>
<proteinExistence type="predicted"/>
<gene>
    <name evidence="1" type="ORF">FB566_0855</name>
</gene>
<accession>A0A543AS01</accession>
<dbReference type="Proteomes" id="UP000317043">
    <property type="component" value="Unassembled WGS sequence"/>
</dbReference>
<keyword evidence="2" id="KW-1185">Reference proteome</keyword>
<organism evidence="1 2">
    <name type="scientific">Stackebrandtia endophytica</name>
    <dbReference type="NCBI Taxonomy" id="1496996"/>
    <lineage>
        <taxon>Bacteria</taxon>
        <taxon>Bacillati</taxon>
        <taxon>Actinomycetota</taxon>
        <taxon>Actinomycetes</taxon>
        <taxon>Glycomycetales</taxon>
        <taxon>Glycomycetaceae</taxon>
        <taxon>Stackebrandtia</taxon>
    </lineage>
</organism>
<dbReference type="AlphaFoldDB" id="A0A543AS01"/>
<dbReference type="EMBL" id="VFOW01000001">
    <property type="protein sequence ID" value="TQL75357.1"/>
    <property type="molecule type" value="Genomic_DNA"/>
</dbReference>
<reference evidence="1 2" key="1">
    <citation type="submission" date="2019-06" db="EMBL/GenBank/DDBJ databases">
        <title>Sequencing the genomes of 1000 actinobacteria strains.</title>
        <authorList>
            <person name="Klenk H.-P."/>
        </authorList>
    </citation>
    <scope>NUCLEOTIDE SEQUENCE [LARGE SCALE GENOMIC DNA]</scope>
    <source>
        <strain evidence="1 2">DSM 45928</strain>
    </source>
</reference>
<name>A0A543AS01_9ACTN</name>
<sequence>MTTSEFAASANTKIKQIKEACLEYAEEQWAASDDVVLAALLSAENLRAWVAHFDGAEPAIADRVAADLQAAVDLNLRPNSDDEFATPVEKIREAVRDWKGPTASEFGDFMSEVENALQYQQECAVAARDLIEIQGVHTAAMHEHVLDILNVTLEELGNAGNQREGAKRERLAEIIKSLAGGPLVGIGGIIGSWVTGLNAPTPFDVLAKTFDSLQTASDGAVKDKEQINTAIGNAFQLYFGNDSTPLVVPAIGG</sequence>
<protein>
    <submittedName>
        <fullName evidence="1">Uncharacterized protein</fullName>
    </submittedName>
</protein>
<dbReference type="RefSeq" id="WP_142035143.1">
    <property type="nucleotide sequence ID" value="NZ_JBHTGS010000001.1"/>
</dbReference>
<dbReference type="InParanoid" id="A0A543AS01"/>
<evidence type="ECO:0000313" key="1">
    <source>
        <dbReference type="EMBL" id="TQL75357.1"/>
    </source>
</evidence>
<comment type="caution">
    <text evidence="1">The sequence shown here is derived from an EMBL/GenBank/DDBJ whole genome shotgun (WGS) entry which is preliminary data.</text>
</comment>